<dbReference type="Proteomes" id="UP000189796">
    <property type="component" value="Chromosome I"/>
</dbReference>
<dbReference type="SUPFAM" id="SSF56801">
    <property type="entry name" value="Acetyl-CoA synthetase-like"/>
    <property type="match status" value="1"/>
</dbReference>
<sequence>MSIQTLNTFAKGAQRIACRSVDPAEQRSLSFQNLLRFLKEEILRYSPYYRRKFAQLGIRLEAISNETEFASVIPFTDKDELRSHFPDFVLQPNWPGAEYNPAVEQISSNHIKLYRESALRSAEMAGDIEPPVSTDERAYREFLYDWQPILTTRTGGTTGTAAQSTYTLSDVHGPLRRAGLFHHNIKTWSPTQRFMSLLPAGEHLGFYGNFLVPLLNGQPLRPMFGGRVTSTENQVLVAHRTKIQALYGTSSYLVSWLDTACTMLRAGQIDGLPSIELVSASAEALSEGYAANIRKSLAELKAPNARLIQGMSSTELKSGGFRDCDENSGLHVDPQHFFIEMIDPETKLPAKPGAPAVLVWSHIDWHGTVILRYWSGDIIEGGVKFDECPKCQLVVPRLFQPFRRLISDFIKVKGARVDLAELRAALETMLERDTYQIEVKIGDNGRHIVNAYVNANGRDIPTDALRDLVMTAVELRLDAVHFCESGEMQQRLYGAGGWKPRWLINE</sequence>
<name>A0A1M5JW09_9BRAD</name>
<reference evidence="1 2" key="1">
    <citation type="submission" date="2016-11" db="EMBL/GenBank/DDBJ databases">
        <authorList>
            <person name="Jaros S."/>
            <person name="Januszkiewicz K."/>
            <person name="Wedrychowicz H."/>
        </authorList>
    </citation>
    <scope>NUCLEOTIDE SEQUENCE [LARGE SCALE GENOMIC DNA]</scope>
    <source>
        <strain evidence="1 2">GAS138</strain>
    </source>
</reference>
<proteinExistence type="predicted"/>
<protein>
    <recommendedName>
        <fullName evidence="3">Phenylacetate-coenzyme A ligase PaaK, adenylate-forming domain family</fullName>
    </recommendedName>
</protein>
<accession>A0A1M5JW09</accession>
<dbReference type="AlphaFoldDB" id="A0A1M5JW09"/>
<dbReference type="PANTHER" id="PTHR43845">
    <property type="entry name" value="BLR5969 PROTEIN"/>
    <property type="match status" value="1"/>
</dbReference>
<dbReference type="Gene3D" id="3.40.50.12780">
    <property type="entry name" value="N-terminal domain of ligase-like"/>
    <property type="match status" value="2"/>
</dbReference>
<dbReference type="PANTHER" id="PTHR43845:SF1">
    <property type="entry name" value="BLR5969 PROTEIN"/>
    <property type="match status" value="1"/>
</dbReference>
<evidence type="ECO:0000313" key="2">
    <source>
        <dbReference type="Proteomes" id="UP000189796"/>
    </source>
</evidence>
<evidence type="ECO:0008006" key="3">
    <source>
        <dbReference type="Google" id="ProtNLM"/>
    </source>
</evidence>
<gene>
    <name evidence="1" type="ORF">SAMN05443248_1591</name>
</gene>
<organism evidence="1 2">
    <name type="scientific">Bradyrhizobium erythrophlei</name>
    <dbReference type="NCBI Taxonomy" id="1437360"/>
    <lineage>
        <taxon>Bacteria</taxon>
        <taxon>Pseudomonadati</taxon>
        <taxon>Pseudomonadota</taxon>
        <taxon>Alphaproteobacteria</taxon>
        <taxon>Hyphomicrobiales</taxon>
        <taxon>Nitrobacteraceae</taxon>
        <taxon>Bradyrhizobium</taxon>
    </lineage>
</organism>
<evidence type="ECO:0000313" key="1">
    <source>
        <dbReference type="EMBL" id="SHG44734.1"/>
    </source>
</evidence>
<dbReference type="RefSeq" id="WP_172842502.1">
    <property type="nucleotide sequence ID" value="NZ_LT670817.1"/>
</dbReference>
<dbReference type="InterPro" id="IPR042099">
    <property type="entry name" value="ANL_N_sf"/>
</dbReference>
<dbReference type="EMBL" id="LT670817">
    <property type="protein sequence ID" value="SHG44734.1"/>
    <property type="molecule type" value="Genomic_DNA"/>
</dbReference>